<dbReference type="RefSeq" id="WP_343994894.1">
    <property type="nucleotide sequence ID" value="NZ_BAAALG010000010.1"/>
</dbReference>
<reference evidence="5" key="1">
    <citation type="journal article" date="2019" name="Int. J. Syst. Evol. Microbiol.">
        <title>The Global Catalogue of Microorganisms (GCM) 10K type strain sequencing project: providing services to taxonomists for standard genome sequencing and annotation.</title>
        <authorList>
            <consortium name="The Broad Institute Genomics Platform"/>
            <consortium name="The Broad Institute Genome Sequencing Center for Infectious Disease"/>
            <person name="Wu L."/>
            <person name="Ma J."/>
        </authorList>
    </citation>
    <scope>NUCLEOTIDE SEQUENCE [LARGE SCALE GENOMIC DNA]</scope>
    <source>
        <strain evidence="5">JCM 13008</strain>
    </source>
</reference>
<keyword evidence="5" id="KW-1185">Reference proteome</keyword>
<dbReference type="SUPFAM" id="SSF53850">
    <property type="entry name" value="Periplasmic binding protein-like II"/>
    <property type="match status" value="1"/>
</dbReference>
<dbReference type="PANTHER" id="PTHR30290">
    <property type="entry name" value="PERIPLASMIC BINDING COMPONENT OF ABC TRANSPORTER"/>
    <property type="match status" value="1"/>
</dbReference>
<feature type="signal peptide" evidence="2">
    <location>
        <begin position="1"/>
        <end position="28"/>
    </location>
</feature>
<evidence type="ECO:0000313" key="5">
    <source>
        <dbReference type="Proteomes" id="UP001501581"/>
    </source>
</evidence>
<comment type="caution">
    <text evidence="4">The sequence shown here is derived from an EMBL/GenBank/DDBJ whole genome shotgun (WGS) entry which is preliminary data.</text>
</comment>
<proteinExistence type="predicted"/>
<dbReference type="InterPro" id="IPR000914">
    <property type="entry name" value="SBP_5_dom"/>
</dbReference>
<evidence type="ECO:0000256" key="1">
    <source>
        <dbReference type="ARBA" id="ARBA00022729"/>
    </source>
</evidence>
<evidence type="ECO:0000259" key="3">
    <source>
        <dbReference type="Pfam" id="PF00496"/>
    </source>
</evidence>
<dbReference type="CDD" id="cd00995">
    <property type="entry name" value="PBP2_NikA_DppA_OppA_like"/>
    <property type="match status" value="1"/>
</dbReference>
<feature type="chain" id="PRO_5046382036" description="Solute-binding protein family 5 domain-containing protein" evidence="2">
    <location>
        <begin position="29"/>
        <end position="534"/>
    </location>
</feature>
<protein>
    <recommendedName>
        <fullName evidence="3">Solute-binding protein family 5 domain-containing protein</fullName>
    </recommendedName>
</protein>
<sequence>MIRPRSTTLHALLAVGLAATLVAGCSSAESGNGGKQEAVDLSGIKEGYLGKDKEGTAVEGGTLTMASFAEPRSLDPAVTIAALTTGGSEMLNIYDSLMRYDASDQSFVPQLAEEISTEDNKTWTLKLRDGVLFSDGSTLDAAAVKASQERYASMPAPEAALWKANVANVETPDSSTVVYTLTKPWVQFPGILTTGPGMIVGKGSGEGETFKPIGAGPYTLGKWAPQESLTLDSRDDYWGGAPKLDAVKFVYLPNALTAIESQRKGEVDVAFIREPDQVEDALKGDPHGIVNMTAAQNSALINAEKGRPGADPRIRKAMQLAIDTQLLTERAFNGAGGGSPTIFPGYSRWHGETEGLAYDPEAAKKLVEEAKADGFDGKIHYVDGSDPASRETALAVKALLEAVGFEVETELTRTVADLITKVAVDRDYDVSAWGHSFREPDPIPKMFAIMHSTGTQLYGSYTSPEMDALLERFQVAPTYEEQAGVMDEIQQKVNEDVPFLVFGPYAETVLWNENVRGVLGAGNSMVLFSQAWKD</sequence>
<evidence type="ECO:0000313" key="4">
    <source>
        <dbReference type="EMBL" id="GAA1104749.1"/>
    </source>
</evidence>
<dbReference type="Pfam" id="PF00496">
    <property type="entry name" value="SBP_bac_5"/>
    <property type="match status" value="1"/>
</dbReference>
<dbReference type="InterPro" id="IPR039424">
    <property type="entry name" value="SBP_5"/>
</dbReference>
<dbReference type="Gene3D" id="3.10.105.10">
    <property type="entry name" value="Dipeptide-binding Protein, Domain 3"/>
    <property type="match status" value="1"/>
</dbReference>
<keyword evidence="1 2" id="KW-0732">Signal</keyword>
<dbReference type="EMBL" id="BAAALG010000010">
    <property type="protein sequence ID" value="GAA1104749.1"/>
    <property type="molecule type" value="Genomic_DNA"/>
</dbReference>
<accession>A0ABP4EE23</accession>
<evidence type="ECO:0000256" key="2">
    <source>
        <dbReference type="SAM" id="SignalP"/>
    </source>
</evidence>
<dbReference type="Gene3D" id="3.40.190.10">
    <property type="entry name" value="Periplasmic binding protein-like II"/>
    <property type="match status" value="1"/>
</dbReference>
<name>A0ABP4EE23_9ACTN</name>
<dbReference type="InterPro" id="IPR030678">
    <property type="entry name" value="Peptide/Ni-bd"/>
</dbReference>
<dbReference type="PIRSF" id="PIRSF002741">
    <property type="entry name" value="MppA"/>
    <property type="match status" value="1"/>
</dbReference>
<dbReference type="PANTHER" id="PTHR30290:SF38">
    <property type="entry name" value="D,D-DIPEPTIDE-BINDING PERIPLASMIC PROTEIN DDPA-RELATED"/>
    <property type="match status" value="1"/>
</dbReference>
<dbReference type="PROSITE" id="PS51257">
    <property type="entry name" value="PROKAR_LIPOPROTEIN"/>
    <property type="match status" value="1"/>
</dbReference>
<gene>
    <name evidence="4" type="ORF">GCM10009668_25050</name>
</gene>
<dbReference type="Proteomes" id="UP001501581">
    <property type="component" value="Unassembled WGS sequence"/>
</dbReference>
<feature type="domain" description="Solute-binding protein family 5" evidence="3">
    <location>
        <begin position="107"/>
        <end position="454"/>
    </location>
</feature>
<organism evidence="4 5">
    <name type="scientific">Nocardioides dubius</name>
    <dbReference type="NCBI Taxonomy" id="317019"/>
    <lineage>
        <taxon>Bacteria</taxon>
        <taxon>Bacillati</taxon>
        <taxon>Actinomycetota</taxon>
        <taxon>Actinomycetes</taxon>
        <taxon>Propionibacteriales</taxon>
        <taxon>Nocardioidaceae</taxon>
        <taxon>Nocardioides</taxon>
    </lineage>
</organism>